<dbReference type="RefSeq" id="WP_258541949.1">
    <property type="nucleotide sequence ID" value="NZ_OU015584.1"/>
</dbReference>
<dbReference type="EMBL" id="OU015584">
    <property type="protein sequence ID" value="CAG5081920.1"/>
    <property type="molecule type" value="Genomic_DNA"/>
</dbReference>
<dbReference type="AlphaFoldDB" id="A0A916NHN3"/>
<accession>A0A916NHN3</accession>
<feature type="coiled-coil region" evidence="3">
    <location>
        <begin position="148"/>
        <end position="193"/>
    </location>
</feature>
<dbReference type="PROSITE" id="PS51257">
    <property type="entry name" value="PROKAR_LIPOPROTEIN"/>
    <property type="match status" value="1"/>
</dbReference>
<feature type="domain" description="CusB-like beta-barrel" evidence="4">
    <location>
        <begin position="237"/>
        <end position="300"/>
    </location>
</feature>
<evidence type="ECO:0000313" key="5">
    <source>
        <dbReference type="EMBL" id="CAG5081920.1"/>
    </source>
</evidence>
<evidence type="ECO:0000259" key="4">
    <source>
        <dbReference type="Pfam" id="PF25954"/>
    </source>
</evidence>
<dbReference type="Gene3D" id="2.40.50.100">
    <property type="match status" value="1"/>
</dbReference>
<keyword evidence="6" id="KW-1185">Reference proteome</keyword>
<sequence>MKKHISISIILCIGVLLSACGEKREGIKPEIKPLTHSIYASVIVEPANLYTAYPQLTGIISEVFVNEGDSVFAGQKIGSIINNGMEVNQEKAKLQYQLAESKLYGSGNTLKSLKSEIDILKSQVKFDSSNYFKNKKLLQEEVVSESSVDNLKLKYDLSQKQLDNAYQKYEQMKDELQSSLKLSEANLKVANINLDDSYIYSFIDGMVYSVEKETGEFISSQMPFAIIGSRDQFVLKMLVDEEDITQVKIGQQVIVSLESYPEETFRCEVSKIYPQKDQVNQTFTVEGIFLEKPSTLLYGMSGESNIIINEIEEAMVIPRKYLNAKNEVRTKDGMVTVKTGLKDLEFVQILEGIDQDTKIYPLDED</sequence>
<gene>
    <name evidence="5" type="ORF">CRYO30217_01762</name>
</gene>
<dbReference type="SUPFAM" id="SSF111369">
    <property type="entry name" value="HlyD-like secretion proteins"/>
    <property type="match status" value="1"/>
</dbReference>
<evidence type="ECO:0000313" key="6">
    <source>
        <dbReference type="Proteomes" id="UP000683507"/>
    </source>
</evidence>
<evidence type="ECO:0000256" key="1">
    <source>
        <dbReference type="ARBA" id="ARBA00004196"/>
    </source>
</evidence>
<reference evidence="5" key="1">
    <citation type="submission" date="2021-04" db="EMBL/GenBank/DDBJ databases">
        <authorList>
            <person name="Rodrigo-Torres L."/>
            <person name="Arahal R. D."/>
            <person name="Lucena T."/>
        </authorList>
    </citation>
    <scope>NUCLEOTIDE SEQUENCE</scope>
    <source>
        <strain evidence="5">AS29M-1</strain>
    </source>
</reference>
<dbReference type="InterPro" id="IPR058792">
    <property type="entry name" value="Beta-barrel_RND_2"/>
</dbReference>
<dbReference type="PANTHER" id="PTHR32347:SF23">
    <property type="entry name" value="BLL5650 PROTEIN"/>
    <property type="match status" value="1"/>
</dbReference>
<dbReference type="PANTHER" id="PTHR32347">
    <property type="entry name" value="EFFLUX SYSTEM COMPONENT YKNX-RELATED"/>
    <property type="match status" value="1"/>
</dbReference>
<dbReference type="Pfam" id="PF25954">
    <property type="entry name" value="Beta-barrel_RND_2"/>
    <property type="match status" value="1"/>
</dbReference>
<dbReference type="Gene3D" id="2.40.30.170">
    <property type="match status" value="1"/>
</dbReference>
<evidence type="ECO:0000256" key="2">
    <source>
        <dbReference type="ARBA" id="ARBA00023054"/>
    </source>
</evidence>
<name>A0A916NHN3_9FLAO</name>
<dbReference type="InterPro" id="IPR050465">
    <property type="entry name" value="UPF0194_transport"/>
</dbReference>
<proteinExistence type="predicted"/>
<keyword evidence="2 3" id="KW-0175">Coiled coil</keyword>
<dbReference type="Proteomes" id="UP000683507">
    <property type="component" value="Chromosome"/>
</dbReference>
<organism evidence="5 6">
    <name type="scientific">Parvicella tangerina</name>
    <dbReference type="NCBI Taxonomy" id="2829795"/>
    <lineage>
        <taxon>Bacteria</taxon>
        <taxon>Pseudomonadati</taxon>
        <taxon>Bacteroidota</taxon>
        <taxon>Flavobacteriia</taxon>
        <taxon>Flavobacteriales</taxon>
        <taxon>Parvicellaceae</taxon>
        <taxon>Parvicella</taxon>
    </lineage>
</organism>
<comment type="subcellular location">
    <subcellularLocation>
        <location evidence="1">Cell envelope</location>
    </subcellularLocation>
</comment>
<dbReference type="GO" id="GO:0030313">
    <property type="term" value="C:cell envelope"/>
    <property type="evidence" value="ECO:0007669"/>
    <property type="project" value="UniProtKB-SubCell"/>
</dbReference>
<protein>
    <recommendedName>
        <fullName evidence="4">CusB-like beta-barrel domain-containing protein</fullName>
    </recommendedName>
</protein>
<evidence type="ECO:0000256" key="3">
    <source>
        <dbReference type="SAM" id="Coils"/>
    </source>
</evidence>
<dbReference type="KEGG" id="ptan:CRYO30217_01762"/>